<evidence type="ECO:0008006" key="6">
    <source>
        <dbReference type="Google" id="ProtNLM"/>
    </source>
</evidence>
<dbReference type="Proteomes" id="UP000663855">
    <property type="component" value="Unassembled WGS sequence"/>
</dbReference>
<gene>
    <name evidence="2" type="ORF">CJN711_LOCUS34414</name>
    <name evidence="1" type="ORF">KQP761_LOCUS4760</name>
    <name evidence="3" type="ORF">MBJ925_LOCUS3205</name>
    <name evidence="4" type="ORF">WKI299_LOCUS6037</name>
</gene>
<reference evidence="3" key="1">
    <citation type="submission" date="2021-02" db="EMBL/GenBank/DDBJ databases">
        <authorList>
            <person name="Nowell W R."/>
        </authorList>
    </citation>
    <scope>NUCLEOTIDE SEQUENCE</scope>
</reference>
<accession>A0A816KW26</accession>
<name>A0A816KW26_9BILA</name>
<evidence type="ECO:0000313" key="1">
    <source>
        <dbReference type="EMBL" id="CAF1300833.1"/>
    </source>
</evidence>
<dbReference type="EMBL" id="CAJNRF010001754">
    <property type="protein sequence ID" value="CAF2025689.1"/>
    <property type="molecule type" value="Genomic_DNA"/>
</dbReference>
<dbReference type="Proteomes" id="UP000663856">
    <property type="component" value="Unassembled WGS sequence"/>
</dbReference>
<dbReference type="EMBL" id="CAJNOW010001003">
    <property type="protein sequence ID" value="CAF1300833.1"/>
    <property type="molecule type" value="Genomic_DNA"/>
</dbReference>
<dbReference type="EMBL" id="CAJNOV010016666">
    <property type="protein sequence ID" value="CAF1594458.1"/>
    <property type="molecule type" value="Genomic_DNA"/>
</dbReference>
<dbReference type="Proteomes" id="UP000663834">
    <property type="component" value="Unassembled WGS sequence"/>
</dbReference>
<organism evidence="3 5">
    <name type="scientific">Rotaria magnacalcarata</name>
    <dbReference type="NCBI Taxonomy" id="392030"/>
    <lineage>
        <taxon>Eukaryota</taxon>
        <taxon>Metazoa</taxon>
        <taxon>Spiralia</taxon>
        <taxon>Gnathifera</taxon>
        <taxon>Rotifera</taxon>
        <taxon>Eurotatoria</taxon>
        <taxon>Bdelloidea</taxon>
        <taxon>Philodinida</taxon>
        <taxon>Philodinidae</taxon>
        <taxon>Rotaria</taxon>
    </lineage>
</organism>
<evidence type="ECO:0000313" key="4">
    <source>
        <dbReference type="EMBL" id="CAF2025689.1"/>
    </source>
</evidence>
<dbReference type="OrthoDB" id="10062101at2759"/>
<sequence>MLAINGYNFQFKNFNNKGTNKFWRCANRSCGVLLHTSLNEEFLRYSGKVIEHNHLPNPAEVEIRNLRETMRQRAENELSPLQEIAEQEMRKTLLTAEALAVLPGASTIDVLVMYALLPDHKAITYVHLFNILFAEAKPFNKKFDPILIMSNFEPGIAKEIALEVKLTANFS</sequence>
<proteinExistence type="predicted"/>
<dbReference type="AlphaFoldDB" id="A0A816KW26"/>
<evidence type="ECO:0000313" key="3">
    <source>
        <dbReference type="EMBL" id="CAF1925077.1"/>
    </source>
</evidence>
<evidence type="ECO:0000313" key="2">
    <source>
        <dbReference type="EMBL" id="CAF1594458.1"/>
    </source>
</evidence>
<dbReference type="EMBL" id="CAJNRE010000285">
    <property type="protein sequence ID" value="CAF1925077.1"/>
    <property type="molecule type" value="Genomic_DNA"/>
</dbReference>
<comment type="caution">
    <text evidence="3">The sequence shown here is derived from an EMBL/GenBank/DDBJ whole genome shotgun (WGS) entry which is preliminary data.</text>
</comment>
<dbReference type="Gene3D" id="2.20.25.240">
    <property type="match status" value="1"/>
</dbReference>
<protein>
    <recommendedName>
        <fullName evidence="6">FLYWCH-type domain-containing protein</fullName>
    </recommendedName>
</protein>
<dbReference type="Proteomes" id="UP000663824">
    <property type="component" value="Unassembled WGS sequence"/>
</dbReference>
<evidence type="ECO:0000313" key="5">
    <source>
        <dbReference type="Proteomes" id="UP000663824"/>
    </source>
</evidence>